<evidence type="ECO:0000313" key="3">
    <source>
        <dbReference type="Proteomes" id="UP001234495"/>
    </source>
</evidence>
<proteinExistence type="predicted"/>
<feature type="domain" description="Spore coat protein X/V" evidence="1">
    <location>
        <begin position="106"/>
        <end position="163"/>
    </location>
</feature>
<feature type="domain" description="Spore coat protein X/V" evidence="1">
    <location>
        <begin position="43"/>
        <end position="99"/>
    </location>
</feature>
<keyword evidence="2" id="KW-0167">Capsid protein</keyword>
<accession>A0ABT9ZEG5</accession>
<evidence type="ECO:0000259" key="1">
    <source>
        <dbReference type="Pfam" id="PF07552"/>
    </source>
</evidence>
<dbReference type="RefSeq" id="WP_307340290.1">
    <property type="nucleotide sequence ID" value="NZ_JAUSUD010000007.1"/>
</dbReference>
<dbReference type="Proteomes" id="UP001234495">
    <property type="component" value="Unassembled WGS sequence"/>
</dbReference>
<comment type="caution">
    <text evidence="2">The sequence shown here is derived from an EMBL/GenBank/DDBJ whole genome shotgun (WGS) entry which is preliminary data.</text>
</comment>
<keyword evidence="3" id="KW-1185">Reference proteome</keyword>
<evidence type="ECO:0000313" key="2">
    <source>
        <dbReference type="EMBL" id="MDQ0230641.1"/>
    </source>
</evidence>
<gene>
    <name evidence="2" type="ORF">J2S19_001897</name>
</gene>
<protein>
    <submittedName>
        <fullName evidence="2">Spore coat protein X</fullName>
    </submittedName>
</protein>
<keyword evidence="2" id="KW-0946">Virion</keyword>
<reference evidence="2 3" key="1">
    <citation type="submission" date="2023-07" db="EMBL/GenBank/DDBJ databases">
        <title>Genomic Encyclopedia of Type Strains, Phase IV (KMG-IV): sequencing the most valuable type-strain genomes for metagenomic binning, comparative biology and taxonomic classification.</title>
        <authorList>
            <person name="Goeker M."/>
        </authorList>
    </citation>
    <scope>NUCLEOTIDE SEQUENCE [LARGE SCALE GENOMIC DNA]</scope>
    <source>
        <strain evidence="2 3">DSM 29005</strain>
    </source>
</reference>
<name>A0ABT9ZEG5_9BACI</name>
<dbReference type="InterPro" id="IPR011428">
    <property type="entry name" value="Spore_coat_X/V"/>
</dbReference>
<sequence>MEARPYKWVALDEQSCHPSECNEGAGVGGNHNHNHNFFDTDATVSQHADQESDTEQISSETIVIKDSCEVDVTSTDTQVAVSLQVALQVAIALVINITIADSNRAEQVTQQLIQQADIKQVNKQKTIIENSRQVKVTTTDTDVAITLQVLLQILIALVVSIDIL</sequence>
<organism evidence="2 3">
    <name type="scientific">Metabacillus malikii</name>
    <dbReference type="NCBI Taxonomy" id="1504265"/>
    <lineage>
        <taxon>Bacteria</taxon>
        <taxon>Bacillati</taxon>
        <taxon>Bacillota</taxon>
        <taxon>Bacilli</taxon>
        <taxon>Bacillales</taxon>
        <taxon>Bacillaceae</taxon>
        <taxon>Metabacillus</taxon>
    </lineage>
</organism>
<dbReference type="Pfam" id="PF07552">
    <property type="entry name" value="Coat_X"/>
    <property type="match status" value="2"/>
</dbReference>
<dbReference type="EMBL" id="JAUSUD010000007">
    <property type="protein sequence ID" value="MDQ0230641.1"/>
    <property type="molecule type" value="Genomic_DNA"/>
</dbReference>